<organism evidence="7 8">
    <name type="scientific">Desulfotalea psychrophila</name>
    <dbReference type="NCBI Taxonomy" id="84980"/>
    <lineage>
        <taxon>Bacteria</taxon>
        <taxon>Pseudomonadati</taxon>
        <taxon>Thermodesulfobacteriota</taxon>
        <taxon>Desulfobulbia</taxon>
        <taxon>Desulfobulbales</taxon>
        <taxon>Desulfocapsaceae</taxon>
        <taxon>Desulfotalea</taxon>
    </lineage>
</organism>
<dbReference type="CDD" id="cd11644">
    <property type="entry name" value="Precorrin-6Y-MT"/>
    <property type="match status" value="1"/>
</dbReference>
<comment type="caution">
    <text evidence="7">The sequence shown here is derived from an EMBL/GenBank/DDBJ whole genome shotgun (WGS) entry which is preliminary data.</text>
</comment>
<dbReference type="Gene3D" id="3.40.1010.10">
    <property type="entry name" value="Cobalt-precorrin-4 Transmethylase, Domain 1"/>
    <property type="match status" value="1"/>
</dbReference>
<keyword evidence="4" id="KW-0808">Transferase</keyword>
<keyword evidence="2" id="KW-0169">Cobalamin biosynthesis</keyword>
<evidence type="ECO:0000256" key="5">
    <source>
        <dbReference type="ARBA" id="ARBA00022691"/>
    </source>
</evidence>
<evidence type="ECO:0000256" key="3">
    <source>
        <dbReference type="ARBA" id="ARBA00022603"/>
    </source>
</evidence>
<dbReference type="InterPro" id="IPR014776">
    <property type="entry name" value="4pyrrole_Mease_sub2"/>
</dbReference>
<feature type="domain" description="Tetrapyrrole methylase" evidence="6">
    <location>
        <begin position="64"/>
        <end position="200"/>
    </location>
</feature>
<evidence type="ECO:0000259" key="6">
    <source>
        <dbReference type="Pfam" id="PF00590"/>
    </source>
</evidence>
<evidence type="ECO:0000256" key="4">
    <source>
        <dbReference type="ARBA" id="ARBA00022679"/>
    </source>
</evidence>
<accession>A0ABS3ATM5</accession>
<dbReference type="SUPFAM" id="SSF53790">
    <property type="entry name" value="Tetrapyrrole methylase"/>
    <property type="match status" value="1"/>
</dbReference>
<dbReference type="EMBL" id="JAFITO010000004">
    <property type="protein sequence ID" value="MBN4068118.1"/>
    <property type="molecule type" value="Genomic_DNA"/>
</dbReference>
<dbReference type="InterPro" id="IPR012818">
    <property type="entry name" value="CbiE"/>
</dbReference>
<protein>
    <submittedName>
        <fullName evidence="7">Precorrin-6y C5,15-methyltransferase (Decarboxylating) subunit CbiE</fullName>
    </submittedName>
</protein>
<keyword evidence="5" id="KW-0949">S-adenosyl-L-methionine</keyword>
<evidence type="ECO:0000313" key="8">
    <source>
        <dbReference type="Proteomes" id="UP000717534"/>
    </source>
</evidence>
<dbReference type="NCBIfam" id="TIGR02467">
    <property type="entry name" value="CbiE"/>
    <property type="match status" value="1"/>
</dbReference>
<evidence type="ECO:0000313" key="7">
    <source>
        <dbReference type="EMBL" id="MBN4068118.1"/>
    </source>
</evidence>
<dbReference type="InterPro" id="IPR000878">
    <property type="entry name" value="4pyrrol_Mease"/>
</dbReference>
<dbReference type="Gene3D" id="3.30.950.10">
    <property type="entry name" value="Methyltransferase, Cobalt-precorrin-4 Transmethylase, Domain 2"/>
    <property type="match status" value="1"/>
</dbReference>
<dbReference type="PANTHER" id="PTHR43182">
    <property type="entry name" value="COBALT-PRECORRIN-6B C(15)-METHYLTRANSFERASE (DECARBOXYLATING)"/>
    <property type="match status" value="1"/>
</dbReference>
<feature type="non-terminal residue" evidence="7">
    <location>
        <position position="229"/>
    </location>
</feature>
<dbReference type="InterPro" id="IPR050714">
    <property type="entry name" value="Cobalamin_biosynth_MTase"/>
</dbReference>
<dbReference type="Proteomes" id="UP000717534">
    <property type="component" value="Unassembled WGS sequence"/>
</dbReference>
<sequence>MTMGCSVLHIIGFDSSSDKAVLQSALETSVAVVASKRSYKELQKHCLRNICPPLVPVVPLAICIDTIGDCLKNGDVTVLASGDPFFFGIGRRLAQAFPEQKISVHPALSSMQLAFARFNIPWDDAAFVSLHGRSNDHWAASLLQHGKTFVFTDPKNSPDIIAAKLMDDCGKNATLNLSVYVAEHLGFESERLVTGTLADIAAQKFVDPNVMILVNPEDRLVTYPCFGLK</sequence>
<evidence type="ECO:0000256" key="2">
    <source>
        <dbReference type="ARBA" id="ARBA00022573"/>
    </source>
</evidence>
<name>A0ABS3ATM5_9BACT</name>
<dbReference type="InterPro" id="IPR035996">
    <property type="entry name" value="4pyrrol_Methylase_sf"/>
</dbReference>
<proteinExistence type="predicted"/>
<dbReference type="InterPro" id="IPR014777">
    <property type="entry name" value="4pyrrole_Mease_sub1"/>
</dbReference>
<dbReference type="Pfam" id="PF00590">
    <property type="entry name" value="TP_methylase"/>
    <property type="match status" value="1"/>
</dbReference>
<evidence type="ECO:0000256" key="1">
    <source>
        <dbReference type="ARBA" id="ARBA00004953"/>
    </source>
</evidence>
<comment type="pathway">
    <text evidence="1">Cofactor biosynthesis; adenosylcobalamin biosynthesis.</text>
</comment>
<keyword evidence="8" id="KW-1185">Reference proteome</keyword>
<gene>
    <name evidence="7" type="primary">cbiE</name>
    <name evidence="7" type="ORF">JYU06_01140</name>
</gene>
<keyword evidence="3" id="KW-0489">Methyltransferase</keyword>
<dbReference type="PANTHER" id="PTHR43182:SF1">
    <property type="entry name" value="COBALT-PRECORRIN-7 C(5)-METHYLTRANSFERASE"/>
    <property type="match status" value="1"/>
</dbReference>
<reference evidence="7 8" key="1">
    <citation type="submission" date="2021-02" db="EMBL/GenBank/DDBJ databases">
        <title>Activity-based single-cell genomes from oceanic crustal fluid captures similar information to metagenomic and metatranscriptomic surveys with orders of magnitude less sampling.</title>
        <authorList>
            <person name="D'Angelo T.S."/>
            <person name="Orcutt B.N."/>
        </authorList>
    </citation>
    <scope>NUCLEOTIDE SEQUENCE [LARGE SCALE GENOMIC DNA]</scope>
    <source>
        <strain evidence="7">AH-315-G02</strain>
    </source>
</reference>